<dbReference type="GO" id="GO:0005524">
    <property type="term" value="F:ATP binding"/>
    <property type="evidence" value="ECO:0007669"/>
    <property type="project" value="UniProtKB-UniRule"/>
</dbReference>
<dbReference type="PROSITE" id="PS50011">
    <property type="entry name" value="PROTEIN_KINASE_DOM"/>
    <property type="match status" value="1"/>
</dbReference>
<dbReference type="InterPro" id="IPR018490">
    <property type="entry name" value="cNMP-bd_dom_sf"/>
</dbReference>
<dbReference type="FunFam" id="1.10.510.10:FF:000005">
    <property type="entry name" value="cAMP-dependent protein kinase catalytic subunit alpha"/>
    <property type="match status" value="1"/>
</dbReference>
<keyword evidence="5" id="KW-0808">Transferase</keyword>
<dbReference type="SUPFAM" id="SSF51206">
    <property type="entry name" value="cAMP-binding domain-like"/>
    <property type="match status" value="3"/>
</dbReference>
<dbReference type="SMART" id="SM00100">
    <property type="entry name" value="cNMP"/>
    <property type="match status" value="3"/>
</dbReference>
<dbReference type="Gene3D" id="2.60.120.10">
    <property type="entry name" value="Jelly Rolls"/>
    <property type="match status" value="3"/>
</dbReference>
<evidence type="ECO:0000256" key="11">
    <source>
        <dbReference type="ARBA" id="ARBA00047462"/>
    </source>
</evidence>
<dbReference type="PRINTS" id="PR00103">
    <property type="entry name" value="CAMPKINASE"/>
</dbReference>
<feature type="domain" description="Protein kinase" evidence="15">
    <location>
        <begin position="455"/>
        <end position="716"/>
    </location>
</feature>
<dbReference type="SMART" id="SM00220">
    <property type="entry name" value="S_TKc"/>
    <property type="match status" value="1"/>
</dbReference>
<evidence type="ECO:0000259" key="15">
    <source>
        <dbReference type="PROSITE" id="PS50011"/>
    </source>
</evidence>
<dbReference type="PROSITE" id="PS00108">
    <property type="entry name" value="PROTEIN_KINASE_ST"/>
    <property type="match status" value="1"/>
</dbReference>
<evidence type="ECO:0000313" key="18">
    <source>
        <dbReference type="EMBL" id="KDO34306.1"/>
    </source>
</evidence>
<feature type="domain" description="Cyclic nucleotide-binding" evidence="16">
    <location>
        <begin position="73"/>
        <end position="197"/>
    </location>
</feature>
<evidence type="ECO:0000256" key="2">
    <source>
        <dbReference type="ARBA" id="ARBA00012428"/>
    </source>
</evidence>
<keyword evidence="4" id="KW-0140">cGMP</keyword>
<reference evidence="18 19" key="1">
    <citation type="journal article" date="2013" name="PLoS Genet.">
        <title>Distinctive expansion of potential virulence genes in the genome of the oomycete fish pathogen Saprolegnia parasitica.</title>
        <authorList>
            <person name="Jiang R.H."/>
            <person name="de Bruijn I."/>
            <person name="Haas B.J."/>
            <person name="Belmonte R."/>
            <person name="Lobach L."/>
            <person name="Christie J."/>
            <person name="van den Ackerveken G."/>
            <person name="Bottin A."/>
            <person name="Bulone V."/>
            <person name="Diaz-Moreno S.M."/>
            <person name="Dumas B."/>
            <person name="Fan L."/>
            <person name="Gaulin E."/>
            <person name="Govers F."/>
            <person name="Grenville-Briggs L.J."/>
            <person name="Horner N.R."/>
            <person name="Levin J.Z."/>
            <person name="Mammella M."/>
            <person name="Meijer H.J."/>
            <person name="Morris P."/>
            <person name="Nusbaum C."/>
            <person name="Oome S."/>
            <person name="Phillips A.J."/>
            <person name="van Rooyen D."/>
            <person name="Rzeszutek E."/>
            <person name="Saraiva M."/>
            <person name="Secombes C.J."/>
            <person name="Seidl M.F."/>
            <person name="Snel B."/>
            <person name="Stassen J.H."/>
            <person name="Sykes S."/>
            <person name="Tripathy S."/>
            <person name="van den Berg H."/>
            <person name="Vega-Arreguin J.C."/>
            <person name="Wawra S."/>
            <person name="Young S.K."/>
            <person name="Zeng Q."/>
            <person name="Dieguez-Uribeondo J."/>
            <person name="Russ C."/>
            <person name="Tyler B.M."/>
            <person name="van West P."/>
        </authorList>
    </citation>
    <scope>NUCLEOTIDE SEQUENCE [LARGE SCALE GENOMIC DNA]</scope>
    <source>
        <strain evidence="18 19">CBS 223.65</strain>
    </source>
</reference>
<dbReference type="InterPro" id="IPR008271">
    <property type="entry name" value="Ser/Thr_kinase_AS"/>
</dbReference>
<evidence type="ECO:0000259" key="16">
    <source>
        <dbReference type="PROSITE" id="PS50042"/>
    </source>
</evidence>
<feature type="domain" description="Cyclic nucleotide-binding" evidence="16">
    <location>
        <begin position="200"/>
        <end position="319"/>
    </location>
</feature>
<dbReference type="OMA" id="MQEAHCD"/>
<dbReference type="PROSITE" id="PS00889">
    <property type="entry name" value="CNMP_BINDING_2"/>
    <property type="match status" value="2"/>
</dbReference>
<dbReference type="PANTHER" id="PTHR24353">
    <property type="entry name" value="CYCLIC NUCLEOTIDE-DEPENDENT PROTEIN KINASE"/>
    <property type="match status" value="1"/>
</dbReference>
<evidence type="ECO:0000256" key="10">
    <source>
        <dbReference type="ARBA" id="ARBA00047298"/>
    </source>
</evidence>
<dbReference type="InterPro" id="IPR000719">
    <property type="entry name" value="Prot_kinase_dom"/>
</dbReference>
<dbReference type="GO" id="GO:0005952">
    <property type="term" value="C:cAMP-dependent protein kinase complex"/>
    <property type="evidence" value="ECO:0007669"/>
    <property type="project" value="TreeGrafter"/>
</dbReference>
<dbReference type="PROSITE" id="PS50042">
    <property type="entry name" value="CNMP_BINDING_3"/>
    <property type="match status" value="3"/>
</dbReference>
<dbReference type="RefSeq" id="XP_012195055.1">
    <property type="nucleotide sequence ID" value="XM_012339665.1"/>
</dbReference>
<evidence type="ECO:0000259" key="17">
    <source>
        <dbReference type="PROSITE" id="PS51285"/>
    </source>
</evidence>
<evidence type="ECO:0000256" key="5">
    <source>
        <dbReference type="ARBA" id="ARBA00022679"/>
    </source>
</evidence>
<dbReference type="SUPFAM" id="SSF56112">
    <property type="entry name" value="Protein kinase-like (PK-like)"/>
    <property type="match status" value="1"/>
</dbReference>
<dbReference type="VEuPathDB" id="FungiDB:SPRG_01452"/>
<dbReference type="Pfam" id="PF00069">
    <property type="entry name" value="Pkinase"/>
    <property type="match status" value="1"/>
</dbReference>
<evidence type="ECO:0000256" key="6">
    <source>
        <dbReference type="ARBA" id="ARBA00022741"/>
    </source>
</evidence>
<evidence type="ECO:0000313" key="19">
    <source>
        <dbReference type="Proteomes" id="UP000030745"/>
    </source>
</evidence>
<dbReference type="KEGG" id="spar:SPRG_01452"/>
<dbReference type="InterPro" id="IPR000961">
    <property type="entry name" value="AGC-kinase_C"/>
</dbReference>
<protein>
    <recommendedName>
        <fullName evidence="2">cGMP-dependent protein kinase</fullName>
        <ecNumber evidence="2">2.7.11.12</ecNumber>
    </recommendedName>
</protein>
<evidence type="ECO:0000256" key="7">
    <source>
        <dbReference type="ARBA" id="ARBA00022777"/>
    </source>
</evidence>
<feature type="binding site" evidence="13">
    <location>
        <begin position="461"/>
        <end position="469"/>
    </location>
    <ligand>
        <name>ATP</name>
        <dbReference type="ChEBI" id="CHEBI:30616"/>
    </ligand>
</feature>
<dbReference type="PIRSF" id="PIRSF000559">
    <property type="entry name" value="cGMP-dep_kinase"/>
    <property type="match status" value="1"/>
</dbReference>
<evidence type="ECO:0000256" key="13">
    <source>
        <dbReference type="PIRSR" id="PIRSR000559-2"/>
    </source>
</evidence>
<dbReference type="Gene3D" id="1.10.510.10">
    <property type="entry name" value="Transferase(Phosphotransferase) domain 1"/>
    <property type="match status" value="1"/>
</dbReference>
<evidence type="ECO:0000256" key="8">
    <source>
        <dbReference type="ARBA" id="ARBA00022840"/>
    </source>
</evidence>
<sequence length="769" mass="85980">MGCANSSTLQDTAQLDNIATVDAPTSSDRKVSIAMREKRDAQRRGDIFAESIQFDDEYQPSTVPKPDETSTLIKDALSRNALMSIISAMDMDVMAGFMVRMHFQKDDTVIREGDSGDFFYVVESGVFDISVKGEVVMTVRSGGSFGELALLYNCPRSATITTVEAGDLWALDRVTFRWIVARNAEDQLDECKKFLRNVPLLQELTDNQMSQLSNVVQLLHFKKGERIITKGEKGNVLYIIKSGSVICSDAGDGNTMESVRISDGEYFGERALMTHEPRAANVTAETDVVALALDRQAFDEILGSLREVIDRNMSMRVIQSVPILKSLTPSKRAMLFAALTTETFADGVSVINEGEPGSKFYIIKNGHAIVSKTNGNNTAVEIAKLSVGDYFGEMALLNDEPRKANVTAGGLLECFVLERAKFVELLGPLQDILNKEADDRKAELTARDRVEFSDLEILRTLGTGTFGRVKLARHKGTGMAYALKVLQKSQVVAYKQQLNILNEKNLLASCNHPFILKLYQTFKDEQCLYLLMEFVQGGELFAYLHCNERPTGRIPNDHARFYASHVVLALEYLHDRMIIYRDLKPENLLIDEEGYIKVVDFGFAKICQDRTYTLCGTPEYLAPELVLGKGHNKGVDYWAYGVLIYEMCVGASPFCGNNPSDQVQICRNILKEPLRFPSWVSGACKDLVSKLLDRDVSKRLGCNHGGTHAIRTHPWFHGLEWDKIVKKKEPAPWLPTLANPLDASKFAVVEEWDEVATYENDGSNWDHDF</sequence>
<comment type="catalytic activity">
    <reaction evidence="11">
        <text>L-seryl-[protein] + ATP = O-phospho-L-seryl-[protein] + ADP + H(+)</text>
        <dbReference type="Rhea" id="RHEA:17989"/>
        <dbReference type="Rhea" id="RHEA-COMP:9863"/>
        <dbReference type="Rhea" id="RHEA-COMP:11604"/>
        <dbReference type="ChEBI" id="CHEBI:15378"/>
        <dbReference type="ChEBI" id="CHEBI:29999"/>
        <dbReference type="ChEBI" id="CHEBI:30616"/>
        <dbReference type="ChEBI" id="CHEBI:83421"/>
        <dbReference type="ChEBI" id="CHEBI:456216"/>
        <dbReference type="EC" id="2.7.11.12"/>
    </reaction>
</comment>
<keyword evidence="3" id="KW-0723">Serine/threonine-protein kinase</keyword>
<dbReference type="PROSITE" id="PS00107">
    <property type="entry name" value="PROTEIN_KINASE_ATP"/>
    <property type="match status" value="1"/>
</dbReference>
<evidence type="ECO:0000256" key="12">
    <source>
        <dbReference type="PIRSR" id="PIRSR000559-1"/>
    </source>
</evidence>
<accession>A0A067D6K4</accession>
<feature type="binding site" evidence="13 14">
    <location>
        <position position="484"/>
    </location>
    <ligand>
        <name>ATP</name>
        <dbReference type="ChEBI" id="CHEBI:30616"/>
    </ligand>
</feature>
<dbReference type="OrthoDB" id="63267at2759"/>
<keyword evidence="6 13" id="KW-0547">Nucleotide-binding</keyword>
<keyword evidence="19" id="KW-1185">Reference proteome</keyword>
<evidence type="ECO:0000256" key="4">
    <source>
        <dbReference type="ARBA" id="ARBA00022535"/>
    </source>
</evidence>
<feature type="domain" description="AGC-kinase C-terminal" evidence="17">
    <location>
        <begin position="717"/>
        <end position="769"/>
    </location>
</feature>
<dbReference type="InterPro" id="IPR014710">
    <property type="entry name" value="RmlC-like_jellyroll"/>
</dbReference>
<organism evidence="18 19">
    <name type="scientific">Saprolegnia parasitica (strain CBS 223.65)</name>
    <dbReference type="NCBI Taxonomy" id="695850"/>
    <lineage>
        <taxon>Eukaryota</taxon>
        <taxon>Sar</taxon>
        <taxon>Stramenopiles</taxon>
        <taxon>Oomycota</taxon>
        <taxon>Saprolegniomycetes</taxon>
        <taxon>Saprolegniales</taxon>
        <taxon>Saprolegniaceae</taxon>
        <taxon>Saprolegnia</taxon>
    </lineage>
</organism>
<dbReference type="Pfam" id="PF00027">
    <property type="entry name" value="cNMP_binding"/>
    <property type="match status" value="3"/>
</dbReference>
<dbReference type="GO" id="GO:0009653">
    <property type="term" value="P:anatomical structure morphogenesis"/>
    <property type="evidence" value="ECO:0007669"/>
    <property type="project" value="UniProtKB-ARBA"/>
</dbReference>
<dbReference type="EMBL" id="KK583191">
    <property type="protein sequence ID" value="KDO34306.1"/>
    <property type="molecule type" value="Genomic_DNA"/>
</dbReference>
<dbReference type="GO" id="GO:0030553">
    <property type="term" value="F:cGMP binding"/>
    <property type="evidence" value="ECO:0007669"/>
    <property type="project" value="UniProtKB-KW"/>
</dbReference>
<dbReference type="GeneID" id="24124041"/>
<dbReference type="CDD" id="cd00038">
    <property type="entry name" value="CAP_ED"/>
    <property type="match status" value="3"/>
</dbReference>
<comment type="similarity">
    <text evidence="1">Belongs to the protein kinase superfamily. AGC Ser/Thr protein kinase family. cGMP subfamily.</text>
</comment>
<dbReference type="EC" id="2.7.11.12" evidence="2"/>
<dbReference type="Proteomes" id="UP000030745">
    <property type="component" value="Unassembled WGS sequence"/>
</dbReference>
<dbReference type="GO" id="GO:0004691">
    <property type="term" value="F:cAMP-dependent protein kinase activity"/>
    <property type="evidence" value="ECO:0007669"/>
    <property type="project" value="TreeGrafter"/>
</dbReference>
<evidence type="ECO:0000256" key="1">
    <source>
        <dbReference type="ARBA" id="ARBA00006352"/>
    </source>
</evidence>
<dbReference type="Gene3D" id="3.30.200.20">
    <property type="entry name" value="Phosphorylase Kinase, domain 1"/>
    <property type="match status" value="1"/>
</dbReference>
<dbReference type="CDD" id="cd05580">
    <property type="entry name" value="STKc_PKA_like"/>
    <property type="match status" value="1"/>
</dbReference>
<dbReference type="PANTHER" id="PTHR24353:SF143">
    <property type="entry name" value="PROTEIN KINASE DOMAIN-CONTAINING PROTEIN"/>
    <property type="match status" value="1"/>
</dbReference>
<evidence type="ECO:0000256" key="9">
    <source>
        <dbReference type="ARBA" id="ARBA00022992"/>
    </source>
</evidence>
<keyword evidence="9" id="KW-0142">cGMP-binding</keyword>
<comment type="catalytic activity">
    <reaction evidence="10">
        <text>L-threonyl-[protein] + ATP = O-phospho-L-threonyl-[protein] + ADP + H(+)</text>
        <dbReference type="Rhea" id="RHEA:46608"/>
        <dbReference type="Rhea" id="RHEA-COMP:11060"/>
        <dbReference type="Rhea" id="RHEA-COMP:11605"/>
        <dbReference type="ChEBI" id="CHEBI:15378"/>
        <dbReference type="ChEBI" id="CHEBI:30013"/>
        <dbReference type="ChEBI" id="CHEBI:30616"/>
        <dbReference type="ChEBI" id="CHEBI:61977"/>
        <dbReference type="ChEBI" id="CHEBI:456216"/>
        <dbReference type="EC" id="2.7.11.12"/>
    </reaction>
</comment>
<dbReference type="InterPro" id="IPR011009">
    <property type="entry name" value="Kinase-like_dom_sf"/>
</dbReference>
<evidence type="ECO:0000256" key="14">
    <source>
        <dbReference type="PROSITE-ProRule" id="PRU10141"/>
    </source>
</evidence>
<keyword evidence="7 18" id="KW-0418">Kinase</keyword>
<feature type="domain" description="Cyclic nucleotide-binding" evidence="16">
    <location>
        <begin position="323"/>
        <end position="443"/>
    </location>
</feature>
<proteinExistence type="inferred from homology"/>
<keyword evidence="8 13" id="KW-0067">ATP-binding</keyword>
<dbReference type="FunFam" id="3.30.200.20:FF:000042">
    <property type="entry name" value="Aurora kinase A"/>
    <property type="match status" value="1"/>
</dbReference>
<dbReference type="InterPro" id="IPR002374">
    <property type="entry name" value="cGMP_dep_kinase"/>
</dbReference>
<dbReference type="PROSITE" id="PS51285">
    <property type="entry name" value="AGC_KINASE_CTER"/>
    <property type="match status" value="1"/>
</dbReference>
<dbReference type="PROSITE" id="PS00888">
    <property type="entry name" value="CNMP_BINDING_1"/>
    <property type="match status" value="3"/>
</dbReference>
<gene>
    <name evidence="18" type="ORF">SPRG_01452</name>
</gene>
<dbReference type="AlphaFoldDB" id="A0A067D6K4"/>
<evidence type="ECO:0000256" key="3">
    <source>
        <dbReference type="ARBA" id="ARBA00022527"/>
    </source>
</evidence>
<dbReference type="InterPro" id="IPR018488">
    <property type="entry name" value="cNMP-bd_CS"/>
</dbReference>
<feature type="active site" description="Proton acceptor" evidence="12">
    <location>
        <position position="582"/>
    </location>
</feature>
<dbReference type="InterPro" id="IPR000595">
    <property type="entry name" value="cNMP-bd_dom"/>
</dbReference>
<dbReference type="InterPro" id="IPR017441">
    <property type="entry name" value="Protein_kinase_ATP_BS"/>
</dbReference>
<dbReference type="STRING" id="695850.A0A067D6K4"/>
<dbReference type="GO" id="GO:0004692">
    <property type="term" value="F:cGMP-dependent protein kinase activity"/>
    <property type="evidence" value="ECO:0007669"/>
    <property type="project" value="UniProtKB-EC"/>
</dbReference>
<name>A0A067D6K4_SAPPC</name>